<dbReference type="Proteomes" id="UP001190700">
    <property type="component" value="Unassembled WGS sequence"/>
</dbReference>
<dbReference type="AlphaFoldDB" id="A0AAE0FMG8"/>
<keyword evidence="3" id="KW-1185">Reference proteome</keyword>
<sequence length="84" mass="9619">MEEGKKRLWMGNPAPQAASLHRGSTRPLGLQAVRLPPRGRQHEVRLIRKRKGGTTLVAASRLDSPEVHMFFNTYVACFKEETYW</sequence>
<reference evidence="2 3" key="1">
    <citation type="journal article" date="2015" name="Genome Biol. Evol.">
        <title>Comparative Genomics of a Bacterivorous Green Alga Reveals Evolutionary Causalities and Consequences of Phago-Mixotrophic Mode of Nutrition.</title>
        <authorList>
            <person name="Burns J.A."/>
            <person name="Paasch A."/>
            <person name="Narechania A."/>
            <person name="Kim E."/>
        </authorList>
    </citation>
    <scope>NUCLEOTIDE SEQUENCE [LARGE SCALE GENOMIC DNA]</scope>
    <source>
        <strain evidence="2 3">PLY_AMNH</strain>
    </source>
</reference>
<dbReference type="EMBL" id="LGRX02016118">
    <property type="protein sequence ID" value="KAK3262541.1"/>
    <property type="molecule type" value="Genomic_DNA"/>
</dbReference>
<feature type="region of interest" description="Disordered" evidence="1">
    <location>
        <begin position="1"/>
        <end position="23"/>
    </location>
</feature>
<evidence type="ECO:0000313" key="2">
    <source>
        <dbReference type="EMBL" id="KAK3262541.1"/>
    </source>
</evidence>
<name>A0AAE0FMG8_9CHLO</name>
<protein>
    <submittedName>
        <fullName evidence="2">Uncharacterized protein</fullName>
    </submittedName>
</protein>
<gene>
    <name evidence="2" type="ORF">CYMTET_28611</name>
</gene>
<proteinExistence type="predicted"/>
<organism evidence="2 3">
    <name type="scientific">Cymbomonas tetramitiformis</name>
    <dbReference type="NCBI Taxonomy" id="36881"/>
    <lineage>
        <taxon>Eukaryota</taxon>
        <taxon>Viridiplantae</taxon>
        <taxon>Chlorophyta</taxon>
        <taxon>Pyramimonadophyceae</taxon>
        <taxon>Pyramimonadales</taxon>
        <taxon>Pyramimonadaceae</taxon>
        <taxon>Cymbomonas</taxon>
    </lineage>
</organism>
<evidence type="ECO:0000256" key="1">
    <source>
        <dbReference type="SAM" id="MobiDB-lite"/>
    </source>
</evidence>
<accession>A0AAE0FMG8</accession>
<evidence type="ECO:0000313" key="3">
    <source>
        <dbReference type="Proteomes" id="UP001190700"/>
    </source>
</evidence>
<comment type="caution">
    <text evidence="2">The sequence shown here is derived from an EMBL/GenBank/DDBJ whole genome shotgun (WGS) entry which is preliminary data.</text>
</comment>